<dbReference type="NCBIfam" id="TIGR02777">
    <property type="entry name" value="LigD_PE_dom"/>
    <property type="match status" value="1"/>
</dbReference>
<proteinExistence type="predicted"/>
<feature type="region of interest" description="Disordered" evidence="1">
    <location>
        <begin position="1"/>
        <end position="26"/>
    </location>
</feature>
<sequence>MILAPGGTKCRAPRVTERPGRDWRPPPSVREWIPLQTVPCAYAFTCRYVGYLWPMADQEAPPDADVKAGASSSKQHEAAKRKRPDRSRFVIQKHDATSLHYDFRLEIGGVLVSWSIPKGPSLDPGDKRLAIRTEDHSPEYADFEGRIPEGEYGAGSVLVWDSGTFTNLSATSIEQGLTDGRMSIWLEGHKLHGAFAMVRTRPSTTQEQWLLIKKDDEGAYHEHHPGATLPESVLSGRTSEELS</sequence>
<dbReference type="HOGENOM" id="CLU_1141929_0_0_11"/>
<protein>
    <submittedName>
        <fullName evidence="3">DNA ligase D-like 3'-phosphoesterase domain-containing protein</fullName>
    </submittedName>
</protein>
<evidence type="ECO:0000256" key="1">
    <source>
        <dbReference type="SAM" id="MobiDB-lite"/>
    </source>
</evidence>
<dbReference type="EMBL" id="CM001439">
    <property type="protein sequence ID" value="EHR48703.1"/>
    <property type="molecule type" value="Genomic_DNA"/>
</dbReference>
<feature type="region of interest" description="Disordered" evidence="1">
    <location>
        <begin position="61"/>
        <end position="87"/>
    </location>
</feature>
<dbReference type="AlphaFoldDB" id="H5X2A7"/>
<evidence type="ECO:0000313" key="4">
    <source>
        <dbReference type="Proteomes" id="UP000004926"/>
    </source>
</evidence>
<dbReference type="STRING" id="882083.SacmaDRAFT_0397"/>
<evidence type="ECO:0000259" key="2">
    <source>
        <dbReference type="Pfam" id="PF13298"/>
    </source>
</evidence>
<dbReference type="eggNOG" id="COG1793">
    <property type="taxonomic scope" value="Bacteria"/>
</dbReference>
<dbReference type="Pfam" id="PF13298">
    <property type="entry name" value="LigD_N"/>
    <property type="match status" value="1"/>
</dbReference>
<accession>H5X2A7</accession>
<gene>
    <name evidence="3" type="ORF">SacmaDRAFT_0397</name>
</gene>
<evidence type="ECO:0000313" key="3">
    <source>
        <dbReference type="EMBL" id="EHR48703.1"/>
    </source>
</evidence>
<name>H5X2A7_9PSEU</name>
<dbReference type="Proteomes" id="UP000004926">
    <property type="component" value="Chromosome"/>
</dbReference>
<feature type="region of interest" description="Disordered" evidence="1">
    <location>
        <begin position="220"/>
        <end position="243"/>
    </location>
</feature>
<dbReference type="PANTHER" id="PTHR39465">
    <property type="entry name" value="DNA LIGASE D, 3'-PHOSPHOESTERASE DOMAIN"/>
    <property type="match status" value="1"/>
</dbReference>
<feature type="compositionally biased region" description="Basic and acidic residues" evidence="1">
    <location>
        <begin position="14"/>
        <end position="24"/>
    </location>
</feature>
<keyword evidence="4" id="KW-1185">Reference proteome</keyword>
<feature type="domain" description="DNA ligase D 3'-phosphoesterase" evidence="2">
    <location>
        <begin position="92"/>
        <end position="199"/>
    </location>
</feature>
<reference evidence="3 4" key="1">
    <citation type="journal article" date="2012" name="Stand. Genomic Sci.">
        <title>Genome sequence of the ocean sediment bacterium Saccharomonospora marina type strain (XMU15(T)).</title>
        <authorList>
            <person name="Klenk H.P."/>
            <person name="Lu M."/>
            <person name="Lucas S."/>
            <person name="Lapidus A."/>
            <person name="Copeland A."/>
            <person name="Pitluck S."/>
            <person name="Goodwin L.A."/>
            <person name="Han C."/>
            <person name="Tapia R."/>
            <person name="Brambilla E.M."/>
            <person name="Potter G."/>
            <person name="Land M."/>
            <person name="Ivanova N."/>
            <person name="Rohde M."/>
            <person name="Goker M."/>
            <person name="Detter J.C."/>
            <person name="Li W.J."/>
            <person name="Kyrpides N.C."/>
            <person name="Woyke T."/>
        </authorList>
    </citation>
    <scope>NUCLEOTIDE SEQUENCE [LARGE SCALE GENOMIC DNA]</scope>
    <source>
        <strain evidence="3 4">XMU15</strain>
    </source>
</reference>
<keyword evidence="3" id="KW-0436">Ligase</keyword>
<dbReference type="GO" id="GO:0016874">
    <property type="term" value="F:ligase activity"/>
    <property type="evidence" value="ECO:0007669"/>
    <property type="project" value="UniProtKB-KW"/>
</dbReference>
<dbReference type="PANTHER" id="PTHR39465:SF1">
    <property type="entry name" value="DNA LIGASE D 3'-PHOSPHOESTERASE DOMAIN-CONTAINING PROTEIN"/>
    <property type="match status" value="1"/>
</dbReference>
<organism evidence="3 4">
    <name type="scientific">Saccharomonospora marina XMU15</name>
    <dbReference type="NCBI Taxonomy" id="882083"/>
    <lineage>
        <taxon>Bacteria</taxon>
        <taxon>Bacillati</taxon>
        <taxon>Actinomycetota</taxon>
        <taxon>Actinomycetes</taxon>
        <taxon>Pseudonocardiales</taxon>
        <taxon>Pseudonocardiaceae</taxon>
        <taxon>Saccharomonospora</taxon>
    </lineage>
</organism>
<dbReference type="InterPro" id="IPR014144">
    <property type="entry name" value="LigD_PE_domain"/>
</dbReference>